<sequence length="112" mass="12214">MKETIRGIETAIVYDHQTHQHKGLIRELMIERIVTDMATVADMATETGMEIIKGVVIDREVTDMVMAATNGVLVLRGCGVARTSSKGNKNNKPQATSGRVFALTTEQETNAP</sequence>
<dbReference type="AlphaFoldDB" id="A0A699SZJ2"/>
<feature type="non-terminal residue" evidence="2">
    <location>
        <position position="112"/>
    </location>
</feature>
<organism evidence="2">
    <name type="scientific">Tanacetum cinerariifolium</name>
    <name type="common">Dalmatian daisy</name>
    <name type="synonym">Chrysanthemum cinerariifolium</name>
    <dbReference type="NCBI Taxonomy" id="118510"/>
    <lineage>
        <taxon>Eukaryota</taxon>
        <taxon>Viridiplantae</taxon>
        <taxon>Streptophyta</taxon>
        <taxon>Embryophyta</taxon>
        <taxon>Tracheophyta</taxon>
        <taxon>Spermatophyta</taxon>
        <taxon>Magnoliopsida</taxon>
        <taxon>eudicotyledons</taxon>
        <taxon>Gunneridae</taxon>
        <taxon>Pentapetalae</taxon>
        <taxon>asterids</taxon>
        <taxon>campanulids</taxon>
        <taxon>Asterales</taxon>
        <taxon>Asteraceae</taxon>
        <taxon>Asteroideae</taxon>
        <taxon>Anthemideae</taxon>
        <taxon>Anthemidinae</taxon>
        <taxon>Tanacetum</taxon>
    </lineage>
</organism>
<gene>
    <name evidence="2" type="ORF">Tci_874035</name>
</gene>
<name>A0A699SZJ2_TANCI</name>
<protein>
    <submittedName>
        <fullName evidence="2">Uncharacterized protein</fullName>
    </submittedName>
</protein>
<accession>A0A699SZJ2</accession>
<feature type="region of interest" description="Disordered" evidence="1">
    <location>
        <begin position="82"/>
        <end position="112"/>
    </location>
</feature>
<feature type="compositionally biased region" description="Polar residues" evidence="1">
    <location>
        <begin position="82"/>
        <end position="97"/>
    </location>
</feature>
<reference evidence="2" key="1">
    <citation type="journal article" date="2019" name="Sci. Rep.">
        <title>Draft genome of Tanacetum cinerariifolium, the natural source of mosquito coil.</title>
        <authorList>
            <person name="Yamashiro T."/>
            <person name="Shiraishi A."/>
            <person name="Satake H."/>
            <person name="Nakayama K."/>
        </authorList>
    </citation>
    <scope>NUCLEOTIDE SEQUENCE</scope>
</reference>
<evidence type="ECO:0000256" key="1">
    <source>
        <dbReference type="SAM" id="MobiDB-lite"/>
    </source>
</evidence>
<evidence type="ECO:0000313" key="2">
    <source>
        <dbReference type="EMBL" id="GFD02066.1"/>
    </source>
</evidence>
<comment type="caution">
    <text evidence="2">The sequence shown here is derived from an EMBL/GenBank/DDBJ whole genome shotgun (WGS) entry which is preliminary data.</text>
</comment>
<dbReference type="EMBL" id="BKCJ011195526">
    <property type="protein sequence ID" value="GFD02066.1"/>
    <property type="molecule type" value="Genomic_DNA"/>
</dbReference>
<proteinExistence type="predicted"/>